<dbReference type="Pfam" id="PF22124">
    <property type="entry name" value="Glyco_hydro_95_cat"/>
    <property type="match status" value="1"/>
</dbReference>
<dbReference type="InterPro" id="IPR054363">
    <property type="entry name" value="GH95_cat"/>
</dbReference>
<dbReference type="OrthoDB" id="9802600at2"/>
<sequence>MRLHYRKSAQVWTEALPVGNGRLGAMVFGGIETERLQLNEDSLWSGGPKIGTNPRAKEALPAVRRLLAEEKYAEAEELCRREMLGPYVQSYLPLGDLTIGFEHGNFARTRYTRELDLANAIVKVEYDVGDATYTREIWASHPAQAIVIRLRCSKPGALSFAAKMGSPLRSRTSLLELGGEGSAAGANACAFALRGVAPKHADPNYYSSGAPFVYDAPGEQEGMRFAALLGVRLEGDRAKADIDAGGLYVSEASSATLILTAATSFGGADRVPGQTGIDEVALAAAPLIQALGAPDEHLRAGHVADYRALFDRVKLSLGGGERSTDPDLPTDERIERFGASDPHLVELLFNYGRYLMIASSRPGTRPANLQGIWNEMTRPPWSSNWTLNINAEMNYWPAETCNLAECHEPLLGFIGDLAKTGERTAAVNYGARGWTAHHNSDIWAQSEPVGAFGHGDPSWAFWPMAGAWLAQHPWEHYAFHPDKIWLREKGYPLMKGAALFCLDWLIEDENGYLVTSPATSPEHRFVNPNDPEGPRTSLSIASTMDLSLIRDLFANCIRAAADLGIDESFRGELEEAQAKLLPLQIGKYGQLQEWSQDFEDEDVHHRHVSHLFGVYPGRELTAEGTPELFEAARRSLERRGDDGTGWSLGWKISLWARFRQGDRSLQLISKLLTLVRSNSEKPEGGGVYPNLFDAHPPFQIDGNFAATAGIAEMLLQSHLGYLELLPALPAAWRSGSISGLRARGGFEVDLEWADGKLALARILSLLGGALEVRTGSGGRWSRQTEAGSVYEIRERDLRMDD</sequence>
<dbReference type="Pfam" id="PF21307">
    <property type="entry name" value="Glyco_hydro_95_C"/>
    <property type="match status" value="1"/>
</dbReference>
<dbReference type="RefSeq" id="WP_136372118.1">
    <property type="nucleotide sequence ID" value="NZ_SSOB01000034.1"/>
</dbReference>
<dbReference type="AlphaFoldDB" id="A0A4S4BK71"/>
<dbReference type="EMBL" id="SSOB01000034">
    <property type="protein sequence ID" value="THF75106.1"/>
    <property type="molecule type" value="Genomic_DNA"/>
</dbReference>
<dbReference type="Pfam" id="PF14498">
    <property type="entry name" value="Glyco_hyd_65N_2"/>
    <property type="match status" value="1"/>
</dbReference>
<accession>A0A4S4BK71</accession>
<dbReference type="InterPro" id="IPR008928">
    <property type="entry name" value="6-hairpin_glycosidase_sf"/>
</dbReference>
<dbReference type="GO" id="GO:0004560">
    <property type="term" value="F:alpha-L-fucosidase activity"/>
    <property type="evidence" value="ECO:0007669"/>
    <property type="project" value="InterPro"/>
</dbReference>
<evidence type="ECO:0000313" key="4">
    <source>
        <dbReference type="EMBL" id="THF75106.1"/>
    </source>
</evidence>
<dbReference type="GO" id="GO:0005975">
    <property type="term" value="P:carbohydrate metabolic process"/>
    <property type="evidence" value="ECO:0007669"/>
    <property type="project" value="InterPro"/>
</dbReference>
<dbReference type="InterPro" id="IPR027414">
    <property type="entry name" value="GH95_N_dom"/>
</dbReference>
<evidence type="ECO:0000259" key="1">
    <source>
        <dbReference type="Pfam" id="PF14498"/>
    </source>
</evidence>
<organism evidence="4 5">
    <name type="scientific">Cohnella fermenti</name>
    <dbReference type="NCBI Taxonomy" id="2565925"/>
    <lineage>
        <taxon>Bacteria</taxon>
        <taxon>Bacillati</taxon>
        <taxon>Bacillota</taxon>
        <taxon>Bacilli</taxon>
        <taxon>Bacillales</taxon>
        <taxon>Paenibacillaceae</taxon>
        <taxon>Cohnella</taxon>
    </lineage>
</organism>
<evidence type="ECO:0000313" key="5">
    <source>
        <dbReference type="Proteomes" id="UP000310636"/>
    </source>
</evidence>
<dbReference type="InterPro" id="IPR016518">
    <property type="entry name" value="Alpha-L-fucosidase"/>
</dbReference>
<dbReference type="FunFam" id="1.50.10.10:FF:000028">
    <property type="entry name" value="Alpha-L-fucosidase 2"/>
    <property type="match status" value="1"/>
</dbReference>
<dbReference type="InterPro" id="IPR049053">
    <property type="entry name" value="AFCA-like_C"/>
</dbReference>
<reference evidence="4 5" key="1">
    <citation type="submission" date="2019-04" db="EMBL/GenBank/DDBJ databases">
        <title>Cohnella sp. nov. isolated from preserved vegetables.</title>
        <authorList>
            <person name="Lin S.-Y."/>
            <person name="Hung M.-H."/>
            <person name="Young C.-C."/>
        </authorList>
    </citation>
    <scope>NUCLEOTIDE SEQUENCE [LARGE SCALE GENOMIC DNA]</scope>
    <source>
        <strain evidence="4 5">CC-MHH1044</strain>
    </source>
</reference>
<name>A0A4S4BK71_9BACL</name>
<protein>
    <submittedName>
        <fullName evidence="4">Glycoside hydrolase family 95 protein</fullName>
    </submittedName>
</protein>
<evidence type="ECO:0000259" key="3">
    <source>
        <dbReference type="Pfam" id="PF22124"/>
    </source>
</evidence>
<dbReference type="Gene3D" id="1.50.10.10">
    <property type="match status" value="1"/>
</dbReference>
<keyword evidence="5" id="KW-1185">Reference proteome</keyword>
<gene>
    <name evidence="4" type="ORF">E6C55_22745</name>
</gene>
<dbReference type="PIRSF" id="PIRSF007663">
    <property type="entry name" value="UCP007663"/>
    <property type="match status" value="1"/>
</dbReference>
<keyword evidence="4" id="KW-0378">Hydrolase</keyword>
<feature type="domain" description="Alpha fucosidase A-like C-terminal" evidence="2">
    <location>
        <begin position="716"/>
        <end position="780"/>
    </location>
</feature>
<dbReference type="InterPro" id="IPR012341">
    <property type="entry name" value="6hp_glycosidase-like_sf"/>
</dbReference>
<evidence type="ECO:0000259" key="2">
    <source>
        <dbReference type="Pfam" id="PF21307"/>
    </source>
</evidence>
<feature type="domain" description="Glycosyl hydrolase family 95 catalytic" evidence="3">
    <location>
        <begin position="296"/>
        <end position="714"/>
    </location>
</feature>
<dbReference type="SUPFAM" id="SSF48208">
    <property type="entry name" value="Six-hairpin glycosidases"/>
    <property type="match status" value="1"/>
</dbReference>
<dbReference type="PANTHER" id="PTHR31084:SF0">
    <property type="entry name" value="ALPHA-L-FUCOSIDASE 2"/>
    <property type="match status" value="1"/>
</dbReference>
<dbReference type="Proteomes" id="UP000310636">
    <property type="component" value="Unassembled WGS sequence"/>
</dbReference>
<proteinExistence type="predicted"/>
<comment type="caution">
    <text evidence="4">The sequence shown here is derived from an EMBL/GenBank/DDBJ whole genome shotgun (WGS) entry which is preliminary data.</text>
</comment>
<feature type="domain" description="Glycosyl hydrolase family 95 N-terminal" evidence="1">
    <location>
        <begin position="3"/>
        <end position="265"/>
    </location>
</feature>
<dbReference type="PANTHER" id="PTHR31084">
    <property type="entry name" value="ALPHA-L-FUCOSIDASE 2"/>
    <property type="match status" value="1"/>
</dbReference>